<protein>
    <submittedName>
        <fullName evidence="1">Uncharacterized protein</fullName>
    </submittedName>
</protein>
<keyword evidence="2" id="KW-1185">Reference proteome</keyword>
<comment type="caution">
    <text evidence="1">The sequence shown here is derived from an EMBL/GenBank/DDBJ whole genome shotgun (WGS) entry which is preliminary data.</text>
</comment>
<reference evidence="1 2" key="1">
    <citation type="submission" date="2018-08" db="EMBL/GenBank/DDBJ databases">
        <title>Genomic Encyclopedia of Type Strains, Phase III (KMG-III): the genomes of soil and plant-associated and newly described type strains.</title>
        <authorList>
            <person name="Whitman W."/>
        </authorList>
    </citation>
    <scope>NUCLEOTIDE SEQUENCE [LARGE SCALE GENOMIC DNA]</scope>
    <source>
        <strain evidence="1 2">CGMCC 1.10966</strain>
    </source>
</reference>
<dbReference type="EMBL" id="QTTN01000008">
    <property type="protein sequence ID" value="REE88554.1"/>
    <property type="molecule type" value="Genomic_DNA"/>
</dbReference>
<evidence type="ECO:0000313" key="2">
    <source>
        <dbReference type="Proteomes" id="UP000256304"/>
    </source>
</evidence>
<dbReference type="Proteomes" id="UP000256304">
    <property type="component" value="Unassembled WGS sequence"/>
</dbReference>
<proteinExistence type="predicted"/>
<sequence>MSIQRSDELLYHSKDYEGGIIFLINVTPVINDRSIFFMR</sequence>
<accession>A0A3D9S6F0</accession>
<organism evidence="1 2">
    <name type="scientific">Paenibacillus taihuensis</name>
    <dbReference type="NCBI Taxonomy" id="1156355"/>
    <lineage>
        <taxon>Bacteria</taxon>
        <taxon>Bacillati</taxon>
        <taxon>Bacillota</taxon>
        <taxon>Bacilli</taxon>
        <taxon>Bacillales</taxon>
        <taxon>Paenibacillaceae</taxon>
        <taxon>Paenibacillus</taxon>
    </lineage>
</organism>
<evidence type="ECO:0000313" key="1">
    <source>
        <dbReference type="EMBL" id="REE88554.1"/>
    </source>
</evidence>
<name>A0A3D9S6F0_9BACL</name>
<gene>
    <name evidence="1" type="ORF">A8990_10850</name>
</gene>
<dbReference type="AlphaFoldDB" id="A0A3D9S6F0"/>